<dbReference type="GO" id="GO:0006508">
    <property type="term" value="P:proteolysis"/>
    <property type="evidence" value="ECO:0007669"/>
    <property type="project" value="InterPro"/>
</dbReference>
<dbReference type="Proteomes" id="UP000037904">
    <property type="component" value="Unassembled WGS sequence"/>
</dbReference>
<evidence type="ECO:0000313" key="6">
    <source>
        <dbReference type="Proteomes" id="UP000037904"/>
    </source>
</evidence>
<keyword evidence="6" id="KW-1185">Reference proteome</keyword>
<gene>
    <name evidence="5" type="ORF">FLAG1_00609</name>
</gene>
<dbReference type="InterPro" id="IPR002410">
    <property type="entry name" value="Peptidase_S33"/>
</dbReference>
<dbReference type="OrthoDB" id="1898734at2759"/>
<proteinExistence type="inferred from homology"/>
<evidence type="ECO:0000259" key="4">
    <source>
        <dbReference type="Pfam" id="PF00561"/>
    </source>
</evidence>
<sequence length="528" mass="59185">MFDELTRLEYIAEDELEESIQCLHLSTPPSPIANSIISIIFILTDIMSAPKILSIPPAEIISSKSHILPGQLHVTEFFFKVPLDYTGTESGICTKLFARRVRKHDVPIFPPDDDDNENKPKYDNGEAPKPYMVYLEGGPGFGNREPQDHPLTSHALARGYQLLLLDHRGVGLSSPISAEVLKQFSPDVQTRAKFIGLMRQDNTVRDCEAVRKCLTASWPASKQAWSIFGQSYGGFVSLSYLSMHPEGLREVFLTGGLAPVGKEPDSVYEATFRRVVERNKQYYEKFPEDVENVRQIAGFIESQGGKIPLPSGGVLTVPRLLTMGISFGGHGGFDSVHSTILTLKTSLDFFGFFTRASLVPLEGWTPFDTNIIYAILHEAIYCDGPGVASRWSANSVGRSLEAFDWLNSDLSTASTSGPLYFSGEMIFPFHFETYPELQMLREEAELIANREDWPALYDQEKLRKNKVPVYAASYVEDMYVDYNFARDTAKLVKGTKTFETNVMYHSALRAKADEVLHQLFSLRDDVID</sequence>
<name>A0A0N0V8N8_FUSLA</name>
<feature type="region of interest" description="Disordered" evidence="3">
    <location>
        <begin position="107"/>
        <end position="127"/>
    </location>
</feature>
<dbReference type="InterPro" id="IPR000073">
    <property type="entry name" value="AB_hydrolase_1"/>
</dbReference>
<dbReference type="InterPro" id="IPR029058">
    <property type="entry name" value="AB_hydrolase_fold"/>
</dbReference>
<dbReference type="InterPro" id="IPR051601">
    <property type="entry name" value="Serine_prot/Carboxylest_S33"/>
</dbReference>
<accession>A0A0N0V8N8</accession>
<evidence type="ECO:0000256" key="3">
    <source>
        <dbReference type="SAM" id="MobiDB-lite"/>
    </source>
</evidence>
<dbReference type="EMBL" id="JXCE01000004">
    <property type="protein sequence ID" value="KPA46485.1"/>
    <property type="molecule type" value="Genomic_DNA"/>
</dbReference>
<comment type="caution">
    <text evidence="5">The sequence shown here is derived from an EMBL/GenBank/DDBJ whole genome shotgun (WGS) entry which is preliminary data.</text>
</comment>
<protein>
    <submittedName>
        <fullName evidence="5">Proline iminopeptidase</fullName>
    </submittedName>
</protein>
<dbReference type="AlphaFoldDB" id="A0A0N0V8N8"/>
<dbReference type="PANTHER" id="PTHR43248">
    <property type="entry name" value="2-SUCCINYL-6-HYDROXY-2,4-CYCLOHEXADIENE-1-CARBOXYLATE SYNTHASE"/>
    <property type="match status" value="1"/>
</dbReference>
<feature type="domain" description="AB hydrolase-1" evidence="4">
    <location>
        <begin position="132"/>
        <end position="294"/>
    </location>
</feature>
<dbReference type="Pfam" id="PF00561">
    <property type="entry name" value="Abhydrolase_1"/>
    <property type="match status" value="1"/>
</dbReference>
<evidence type="ECO:0000256" key="2">
    <source>
        <dbReference type="ARBA" id="ARBA00022801"/>
    </source>
</evidence>
<dbReference type="PRINTS" id="PR00793">
    <property type="entry name" value="PROAMNOPTASE"/>
</dbReference>
<organism evidence="5 6">
    <name type="scientific">Fusarium langsethiae</name>
    <dbReference type="NCBI Taxonomy" id="179993"/>
    <lineage>
        <taxon>Eukaryota</taxon>
        <taxon>Fungi</taxon>
        <taxon>Dikarya</taxon>
        <taxon>Ascomycota</taxon>
        <taxon>Pezizomycotina</taxon>
        <taxon>Sordariomycetes</taxon>
        <taxon>Hypocreomycetidae</taxon>
        <taxon>Hypocreales</taxon>
        <taxon>Nectriaceae</taxon>
        <taxon>Fusarium</taxon>
    </lineage>
</organism>
<comment type="similarity">
    <text evidence="1">Belongs to the peptidase S33 family.</text>
</comment>
<dbReference type="PANTHER" id="PTHR43248:SF2">
    <property type="entry name" value="PROLYL AMINOPEPTIDASE"/>
    <property type="match status" value="1"/>
</dbReference>
<reference evidence="5 6" key="1">
    <citation type="submission" date="2015-04" db="EMBL/GenBank/DDBJ databases">
        <title>The draft genome sequence of Fusarium langsethiae, a T-2/HT-2 mycotoxin producer.</title>
        <authorList>
            <person name="Lysoe E."/>
            <person name="Divon H.H."/>
            <person name="Terzi V."/>
            <person name="Orru L."/>
            <person name="Lamontanara A."/>
            <person name="Kolseth A.-K."/>
            <person name="Frandsen R.J."/>
            <person name="Nielsen K."/>
            <person name="Thrane U."/>
        </authorList>
    </citation>
    <scope>NUCLEOTIDE SEQUENCE [LARGE SCALE GENOMIC DNA]</scope>
    <source>
        <strain evidence="5 6">Fl201059</strain>
    </source>
</reference>
<feature type="compositionally biased region" description="Basic and acidic residues" evidence="3">
    <location>
        <begin position="117"/>
        <end position="126"/>
    </location>
</feature>
<evidence type="ECO:0000313" key="5">
    <source>
        <dbReference type="EMBL" id="KPA46485.1"/>
    </source>
</evidence>
<dbReference type="GO" id="GO:0008233">
    <property type="term" value="F:peptidase activity"/>
    <property type="evidence" value="ECO:0007669"/>
    <property type="project" value="InterPro"/>
</dbReference>
<evidence type="ECO:0000256" key="1">
    <source>
        <dbReference type="ARBA" id="ARBA00010088"/>
    </source>
</evidence>
<dbReference type="Gene3D" id="3.40.50.1820">
    <property type="entry name" value="alpha/beta hydrolase"/>
    <property type="match status" value="1"/>
</dbReference>
<dbReference type="SUPFAM" id="SSF53474">
    <property type="entry name" value="alpha/beta-Hydrolases"/>
    <property type="match status" value="1"/>
</dbReference>
<keyword evidence="2" id="KW-0378">Hydrolase</keyword>